<dbReference type="PANTHER" id="PTHR10704:SF44">
    <property type="entry name" value="LD35051P-RELATED"/>
    <property type="match status" value="1"/>
</dbReference>
<dbReference type="InterPro" id="IPR051135">
    <property type="entry name" value="Gal/GlcNAc/GalNAc_ST"/>
</dbReference>
<evidence type="ECO:0000256" key="1">
    <source>
        <dbReference type="SAM" id="MobiDB-lite"/>
    </source>
</evidence>
<dbReference type="GO" id="GO:0006044">
    <property type="term" value="P:N-acetylglucosamine metabolic process"/>
    <property type="evidence" value="ECO:0007669"/>
    <property type="project" value="TreeGrafter"/>
</dbReference>
<dbReference type="SUPFAM" id="SSF52540">
    <property type="entry name" value="P-loop containing nucleoside triphosphate hydrolases"/>
    <property type="match status" value="1"/>
</dbReference>
<dbReference type="GO" id="GO:0006790">
    <property type="term" value="P:sulfur compound metabolic process"/>
    <property type="evidence" value="ECO:0007669"/>
    <property type="project" value="TreeGrafter"/>
</dbReference>
<dbReference type="InterPro" id="IPR027417">
    <property type="entry name" value="P-loop_NTPase"/>
</dbReference>
<sequence length="361" mass="39901">MSNVIPETRIIQGERLDRPMNHSATQRRAVGTATDESERHTPVVLMGMPRSGTTWIGKILDSSPRTLYRHEPDSYGRLNALPLAPRVSDWREHAEDVSTFFASVAGARDTKIAGSAPVFSKDYQHALQALWNTAAVFGTKGLTRFMGEMQVPLWLPRGNPDGYRLVVKSIESLPRSGVIARALPHARLILLLRNPYGFIASMLRGKSQGLFSDSGSIGEDLKLLGLLVEADEEGHDITLEALGDATPAQRLAWQWVLSNDKALRDTEACDNVAAIRYEDVCADPLGATERLFAACDLPLTEQTRRFIRSSTGGHRDRYYSVYKDPLKAANAWRSELSSDVVDSIRPILARSRAGSLYADDL</sequence>
<keyword evidence="2" id="KW-0808">Transferase</keyword>
<dbReference type="PANTHER" id="PTHR10704">
    <property type="entry name" value="CARBOHYDRATE SULFOTRANSFERASE"/>
    <property type="match status" value="1"/>
</dbReference>
<evidence type="ECO:0000313" key="2">
    <source>
        <dbReference type="EMBL" id="TQE99017.1"/>
    </source>
</evidence>
<protein>
    <submittedName>
        <fullName evidence="2">Sulfotransferase</fullName>
    </submittedName>
</protein>
<comment type="caution">
    <text evidence="2">The sequence shown here is derived from an EMBL/GenBank/DDBJ whole genome shotgun (WGS) entry which is preliminary data.</text>
</comment>
<dbReference type="Proteomes" id="UP000315400">
    <property type="component" value="Unassembled WGS sequence"/>
</dbReference>
<name>A0A540VQH0_9GAMM</name>
<feature type="region of interest" description="Disordered" evidence="1">
    <location>
        <begin position="15"/>
        <end position="38"/>
    </location>
</feature>
<dbReference type="AlphaFoldDB" id="A0A540VQH0"/>
<dbReference type="GO" id="GO:0001517">
    <property type="term" value="F:N-acetylglucosamine 6-O-sulfotransferase activity"/>
    <property type="evidence" value="ECO:0007669"/>
    <property type="project" value="TreeGrafter"/>
</dbReference>
<evidence type="ECO:0000313" key="3">
    <source>
        <dbReference type="Proteomes" id="UP000315400"/>
    </source>
</evidence>
<reference evidence="2 3" key="1">
    <citation type="submission" date="2019-06" db="EMBL/GenBank/DDBJ databases">
        <title>Metagenome assembled Genome of Spiribacter salinus SL48-SHIP from the microbial mat of Salt Lake 48 (Novosibirsk region, Russia).</title>
        <authorList>
            <person name="Shipova A."/>
            <person name="Rozanov A.S."/>
            <person name="Bryanskaya A.V."/>
            <person name="Peltek S.E."/>
        </authorList>
    </citation>
    <scope>NUCLEOTIDE SEQUENCE [LARGE SCALE GENOMIC DNA]</scope>
    <source>
        <strain evidence="2">SL48-SHIP-2</strain>
    </source>
</reference>
<dbReference type="EMBL" id="VIFK01000101">
    <property type="protein sequence ID" value="TQE99017.1"/>
    <property type="molecule type" value="Genomic_DNA"/>
</dbReference>
<accession>A0A540VQH0</accession>
<organism evidence="2 3">
    <name type="scientific">Spiribacter salinus</name>
    <dbReference type="NCBI Taxonomy" id="1335746"/>
    <lineage>
        <taxon>Bacteria</taxon>
        <taxon>Pseudomonadati</taxon>
        <taxon>Pseudomonadota</taxon>
        <taxon>Gammaproteobacteria</taxon>
        <taxon>Chromatiales</taxon>
        <taxon>Ectothiorhodospiraceae</taxon>
        <taxon>Spiribacter</taxon>
    </lineage>
</organism>
<dbReference type="Pfam" id="PF13469">
    <property type="entry name" value="Sulfotransfer_3"/>
    <property type="match status" value="1"/>
</dbReference>
<dbReference type="Gene3D" id="3.40.50.300">
    <property type="entry name" value="P-loop containing nucleotide triphosphate hydrolases"/>
    <property type="match status" value="1"/>
</dbReference>
<gene>
    <name evidence="2" type="ORF">FKY71_10780</name>
</gene>
<proteinExistence type="predicted"/>